<evidence type="ECO:0000256" key="4">
    <source>
        <dbReference type="ARBA" id="ARBA00022603"/>
    </source>
</evidence>
<feature type="domain" description="Methylguanine DNA methyltransferase ribonuclease-like" evidence="11">
    <location>
        <begin position="6"/>
        <end position="84"/>
    </location>
</feature>
<dbReference type="HAMAP" id="MF_00772">
    <property type="entry name" value="OGT"/>
    <property type="match status" value="1"/>
</dbReference>
<dbReference type="EC" id="2.1.1.63" evidence="9"/>
<dbReference type="InterPro" id="IPR023546">
    <property type="entry name" value="MGMT"/>
</dbReference>
<evidence type="ECO:0000256" key="3">
    <source>
        <dbReference type="ARBA" id="ARBA00022490"/>
    </source>
</evidence>
<keyword evidence="3 9" id="KW-0963">Cytoplasm</keyword>
<dbReference type="InterPro" id="IPR008332">
    <property type="entry name" value="MethylG_MeTrfase_N"/>
</dbReference>
<dbReference type="CDD" id="cd06445">
    <property type="entry name" value="ATase"/>
    <property type="match status" value="1"/>
</dbReference>
<sequence>MEKKMIYYSQLNHPYMKLIIAASDRGLVFVGTDHATLQEMMGECHKQFPQCEIYEDGQFKDPYISQFIEYLDGRRKEFTLPFDIQGTPFQREVWKVLCDIPYGKTMTYSEVAERIKKPKAVRAVGGAVGKNPLSIIIPCHRVIGKDGSLTGYSGGLDVKKKLLELEGIPY</sequence>
<dbReference type="EMBL" id="VIGD01000001">
    <property type="protein sequence ID" value="TQE92199.1"/>
    <property type="molecule type" value="Genomic_DNA"/>
</dbReference>
<evidence type="ECO:0000259" key="10">
    <source>
        <dbReference type="Pfam" id="PF01035"/>
    </source>
</evidence>
<dbReference type="InterPro" id="IPR036217">
    <property type="entry name" value="MethylDNA_cys_MeTrfase_DNAb"/>
</dbReference>
<evidence type="ECO:0000256" key="5">
    <source>
        <dbReference type="ARBA" id="ARBA00022679"/>
    </source>
</evidence>
<accession>A0A540V615</accession>
<comment type="catalytic activity">
    <reaction evidence="1 9">
        <text>a 4-O-methyl-thymidine in DNA + L-cysteinyl-[protein] = a thymidine in DNA + S-methyl-L-cysteinyl-[protein]</text>
        <dbReference type="Rhea" id="RHEA:53428"/>
        <dbReference type="Rhea" id="RHEA-COMP:10131"/>
        <dbReference type="Rhea" id="RHEA-COMP:10132"/>
        <dbReference type="Rhea" id="RHEA-COMP:13555"/>
        <dbReference type="Rhea" id="RHEA-COMP:13556"/>
        <dbReference type="ChEBI" id="CHEBI:29950"/>
        <dbReference type="ChEBI" id="CHEBI:82612"/>
        <dbReference type="ChEBI" id="CHEBI:137386"/>
        <dbReference type="ChEBI" id="CHEBI:137387"/>
        <dbReference type="EC" id="2.1.1.63"/>
    </reaction>
</comment>
<keyword evidence="4 9" id="KW-0489">Methyltransferase</keyword>
<reference evidence="12 13" key="1">
    <citation type="submission" date="2019-06" db="EMBL/GenBank/DDBJ databases">
        <title>Genome sequence of Ureibacillus terrenus.</title>
        <authorList>
            <person name="Maclea K.S."/>
            <person name="Simoes M."/>
        </authorList>
    </citation>
    <scope>NUCLEOTIDE SEQUENCE [LARGE SCALE GENOMIC DNA]</scope>
    <source>
        <strain evidence="12 13">ATCC BAA-384</strain>
    </source>
</reference>
<evidence type="ECO:0000256" key="2">
    <source>
        <dbReference type="ARBA" id="ARBA00008711"/>
    </source>
</evidence>
<evidence type="ECO:0000256" key="7">
    <source>
        <dbReference type="ARBA" id="ARBA00023204"/>
    </source>
</evidence>
<evidence type="ECO:0000256" key="1">
    <source>
        <dbReference type="ARBA" id="ARBA00001286"/>
    </source>
</evidence>
<evidence type="ECO:0000259" key="11">
    <source>
        <dbReference type="Pfam" id="PF02870"/>
    </source>
</evidence>
<dbReference type="GO" id="GO:0006307">
    <property type="term" value="P:DNA alkylation repair"/>
    <property type="evidence" value="ECO:0007669"/>
    <property type="project" value="UniProtKB-UniRule"/>
</dbReference>
<evidence type="ECO:0000313" key="13">
    <source>
        <dbReference type="Proteomes" id="UP000315753"/>
    </source>
</evidence>
<proteinExistence type="inferred from homology"/>
<dbReference type="FunFam" id="1.10.10.10:FF:000214">
    <property type="entry name" value="Methylated-DNA--protein-cysteine methyltransferase"/>
    <property type="match status" value="1"/>
</dbReference>
<dbReference type="InterPro" id="IPR001497">
    <property type="entry name" value="MethylDNA_cys_MeTrfase_AS"/>
</dbReference>
<feature type="domain" description="Methylated-DNA-[protein]-cysteine S-methyltransferase DNA binding" evidence="10">
    <location>
        <begin position="88"/>
        <end position="168"/>
    </location>
</feature>
<evidence type="ECO:0000313" key="12">
    <source>
        <dbReference type="EMBL" id="TQE92199.1"/>
    </source>
</evidence>
<keyword evidence="5 9" id="KW-0808">Transferase</keyword>
<keyword evidence="7 9" id="KW-0234">DNA repair</keyword>
<dbReference type="AlphaFoldDB" id="A0A540V615"/>
<dbReference type="PANTHER" id="PTHR10815">
    <property type="entry name" value="METHYLATED-DNA--PROTEIN-CYSTEINE METHYLTRANSFERASE"/>
    <property type="match status" value="1"/>
</dbReference>
<dbReference type="Gene3D" id="3.30.160.70">
    <property type="entry name" value="Methylated DNA-protein cysteine methyltransferase domain"/>
    <property type="match status" value="1"/>
</dbReference>
<comment type="subcellular location">
    <subcellularLocation>
        <location evidence="9">Cytoplasm</location>
    </subcellularLocation>
</comment>
<evidence type="ECO:0000256" key="9">
    <source>
        <dbReference type="HAMAP-Rule" id="MF_00772"/>
    </source>
</evidence>
<protein>
    <recommendedName>
        <fullName evidence="9">Methylated-DNA--protein-cysteine methyltransferase</fullName>
        <ecNumber evidence="9">2.1.1.63</ecNumber>
    </recommendedName>
    <alternativeName>
        <fullName evidence="9">6-O-methylguanine-DNA methyltransferase</fullName>
        <shortName evidence="9">MGMT</shortName>
    </alternativeName>
    <alternativeName>
        <fullName evidence="9">O-6-methylguanine-DNA-alkyltransferase</fullName>
    </alternativeName>
</protein>
<dbReference type="GO" id="GO:0003908">
    <property type="term" value="F:methylated-DNA-[protein]-cysteine S-methyltransferase activity"/>
    <property type="evidence" value="ECO:0007669"/>
    <property type="project" value="UniProtKB-UniRule"/>
</dbReference>
<dbReference type="NCBIfam" id="TIGR00589">
    <property type="entry name" value="ogt"/>
    <property type="match status" value="1"/>
</dbReference>
<comment type="catalytic activity">
    <reaction evidence="8 9">
        <text>a 6-O-methyl-2'-deoxyguanosine in DNA + L-cysteinyl-[protein] = S-methyl-L-cysteinyl-[protein] + a 2'-deoxyguanosine in DNA</text>
        <dbReference type="Rhea" id="RHEA:24000"/>
        <dbReference type="Rhea" id="RHEA-COMP:10131"/>
        <dbReference type="Rhea" id="RHEA-COMP:10132"/>
        <dbReference type="Rhea" id="RHEA-COMP:11367"/>
        <dbReference type="Rhea" id="RHEA-COMP:11368"/>
        <dbReference type="ChEBI" id="CHEBI:29950"/>
        <dbReference type="ChEBI" id="CHEBI:82612"/>
        <dbReference type="ChEBI" id="CHEBI:85445"/>
        <dbReference type="ChEBI" id="CHEBI:85448"/>
        <dbReference type="EC" id="2.1.1.63"/>
    </reaction>
</comment>
<keyword evidence="13" id="KW-1185">Reference proteome</keyword>
<dbReference type="InterPro" id="IPR036631">
    <property type="entry name" value="MGMT_N_sf"/>
</dbReference>
<comment type="caution">
    <text evidence="12">The sequence shown here is derived from an EMBL/GenBank/DDBJ whole genome shotgun (WGS) entry which is preliminary data.</text>
</comment>
<evidence type="ECO:0000256" key="6">
    <source>
        <dbReference type="ARBA" id="ARBA00022763"/>
    </source>
</evidence>
<comment type="similarity">
    <text evidence="2 9">Belongs to the MGMT family.</text>
</comment>
<dbReference type="Pfam" id="PF02870">
    <property type="entry name" value="Methyltransf_1N"/>
    <property type="match status" value="1"/>
</dbReference>
<comment type="function">
    <text evidence="9">Involved in the cellular defense against the biological effects of O6-methylguanine (O6-MeG) and O4-methylthymine (O4-MeT) in DNA. Repairs the methylated nucleobase in DNA by stoichiometrically transferring the methyl group to a cysteine residue in the enzyme. This is a suicide reaction: the enzyme is irreversibly inactivated.</text>
</comment>
<feature type="active site" description="Nucleophile; methyl group acceptor" evidence="9">
    <location>
        <position position="139"/>
    </location>
</feature>
<dbReference type="PROSITE" id="PS00374">
    <property type="entry name" value="MGMT"/>
    <property type="match status" value="1"/>
</dbReference>
<dbReference type="Pfam" id="PF01035">
    <property type="entry name" value="DNA_binding_1"/>
    <property type="match status" value="1"/>
</dbReference>
<dbReference type="PANTHER" id="PTHR10815:SF12">
    <property type="entry name" value="METHYLATED-DNA--PROTEIN-CYSTEINE METHYLTRANSFERASE, INDUCIBLE"/>
    <property type="match status" value="1"/>
</dbReference>
<dbReference type="GO" id="GO:0005737">
    <property type="term" value="C:cytoplasm"/>
    <property type="evidence" value="ECO:0007669"/>
    <property type="project" value="UniProtKB-SubCell"/>
</dbReference>
<evidence type="ECO:0000256" key="8">
    <source>
        <dbReference type="ARBA" id="ARBA00049348"/>
    </source>
</evidence>
<dbReference type="OrthoDB" id="9802228at2"/>
<dbReference type="Proteomes" id="UP000315753">
    <property type="component" value="Unassembled WGS sequence"/>
</dbReference>
<keyword evidence="6 9" id="KW-0227">DNA damage</keyword>
<dbReference type="InterPro" id="IPR036388">
    <property type="entry name" value="WH-like_DNA-bd_sf"/>
</dbReference>
<comment type="miscellaneous">
    <text evidence="9">This enzyme catalyzes only one turnover and therefore is not strictly catalytic. According to one definition, an enzyme is a biocatalyst that acts repeatedly and over many reaction cycles.</text>
</comment>
<dbReference type="SUPFAM" id="SSF53155">
    <property type="entry name" value="Methylated DNA-protein cysteine methyltransferase domain"/>
    <property type="match status" value="1"/>
</dbReference>
<name>A0A540V615_9BACL</name>
<gene>
    <name evidence="12" type="ORF">FKZ59_00390</name>
</gene>
<dbReference type="GO" id="GO:0032259">
    <property type="term" value="P:methylation"/>
    <property type="evidence" value="ECO:0007669"/>
    <property type="project" value="UniProtKB-KW"/>
</dbReference>
<dbReference type="InterPro" id="IPR014048">
    <property type="entry name" value="MethylDNA_cys_MeTrfase_DNA-bd"/>
</dbReference>
<dbReference type="Gene3D" id="1.10.10.10">
    <property type="entry name" value="Winged helix-like DNA-binding domain superfamily/Winged helix DNA-binding domain"/>
    <property type="match status" value="1"/>
</dbReference>
<organism evidence="12 13">
    <name type="scientific">Ureibacillus terrenus</name>
    <dbReference type="NCBI Taxonomy" id="118246"/>
    <lineage>
        <taxon>Bacteria</taxon>
        <taxon>Bacillati</taxon>
        <taxon>Bacillota</taxon>
        <taxon>Bacilli</taxon>
        <taxon>Bacillales</taxon>
        <taxon>Caryophanaceae</taxon>
        <taxon>Ureibacillus</taxon>
    </lineage>
</organism>
<dbReference type="SUPFAM" id="SSF46767">
    <property type="entry name" value="Methylated DNA-protein cysteine methyltransferase, C-terminal domain"/>
    <property type="match status" value="1"/>
</dbReference>
<dbReference type="RefSeq" id="WP_141600752.1">
    <property type="nucleotide sequence ID" value="NZ_JARMSB010000004.1"/>
</dbReference>